<feature type="region of interest" description="Disordered" evidence="1">
    <location>
        <begin position="299"/>
        <end position="368"/>
    </location>
</feature>
<dbReference type="Proteomes" id="UP001500707">
    <property type="component" value="Unassembled WGS sequence"/>
</dbReference>
<organism evidence="2 3">
    <name type="scientific">Streptomyces osmaniensis</name>
    <dbReference type="NCBI Taxonomy" id="593134"/>
    <lineage>
        <taxon>Bacteria</taxon>
        <taxon>Bacillati</taxon>
        <taxon>Actinomycetota</taxon>
        <taxon>Actinomycetes</taxon>
        <taxon>Kitasatosporales</taxon>
        <taxon>Streptomycetaceae</taxon>
        <taxon>Streptomyces</taxon>
    </lineage>
</organism>
<proteinExistence type="predicted"/>
<dbReference type="InterPro" id="IPR043991">
    <property type="entry name" value="Gp3-like"/>
</dbReference>
<comment type="caution">
    <text evidence="2">The sequence shown here is derived from an EMBL/GenBank/DDBJ whole genome shotgun (WGS) entry which is preliminary data.</text>
</comment>
<dbReference type="Pfam" id="PF18897">
    <property type="entry name" value="Gp3-like"/>
    <property type="match status" value="1"/>
</dbReference>
<accession>A0ABP6V786</accession>
<name>A0ABP6V786_9ACTN</name>
<sequence>MGSRILTMKRQAAELGRIRTGYSRPNPNPDKGPIPVKSKTFVLTSHSREYIAKAAELYGGRVEQWTPQRQSVAQWRVITEAPELRAILPAGDVLNQSYEMWGGGGCERRCDGVTESISRQPCVCLAKYGDDWHKRPPTQVCRPTSRIGVFLPDLPDLGVWRLETKSYYAADALAGGLDTVLQATGGTGLLPVRMWIEQRTRVVEGKTKQYQVVMVVPSLPKLRHALSGPISTAAALDPSTLDRPAIEAAPAEVPDYLDEARKCRTAEEVRQVWHRANRAGHVARDGSDELSRDLMGIAEDISNGIDPRTGEVGDQAGGADDEPGPDADGVYDVEVLGEGDEPAGEEPPTAHPRAAWPEAAQPGSRGRS</sequence>
<evidence type="ECO:0000313" key="2">
    <source>
        <dbReference type="EMBL" id="GAA3527513.1"/>
    </source>
</evidence>
<dbReference type="EMBL" id="BAABCE010000001">
    <property type="protein sequence ID" value="GAA3527513.1"/>
    <property type="molecule type" value="Genomic_DNA"/>
</dbReference>
<evidence type="ECO:0000256" key="1">
    <source>
        <dbReference type="SAM" id="MobiDB-lite"/>
    </source>
</evidence>
<keyword evidence="3" id="KW-1185">Reference proteome</keyword>
<feature type="compositionally biased region" description="Acidic residues" evidence="1">
    <location>
        <begin position="319"/>
        <end position="344"/>
    </location>
</feature>
<reference evidence="3" key="1">
    <citation type="journal article" date="2019" name="Int. J. Syst. Evol. Microbiol.">
        <title>The Global Catalogue of Microorganisms (GCM) 10K type strain sequencing project: providing services to taxonomists for standard genome sequencing and annotation.</title>
        <authorList>
            <consortium name="The Broad Institute Genomics Platform"/>
            <consortium name="The Broad Institute Genome Sequencing Center for Infectious Disease"/>
            <person name="Wu L."/>
            <person name="Ma J."/>
        </authorList>
    </citation>
    <scope>NUCLEOTIDE SEQUENCE [LARGE SCALE GENOMIC DNA]</scope>
    <source>
        <strain evidence="3">JCM 17656</strain>
    </source>
</reference>
<gene>
    <name evidence="2" type="ORF">GCM10022295_06950</name>
</gene>
<evidence type="ECO:0000313" key="3">
    <source>
        <dbReference type="Proteomes" id="UP001500707"/>
    </source>
</evidence>
<dbReference type="RefSeq" id="WP_346180157.1">
    <property type="nucleotide sequence ID" value="NZ_BAABCE010000001.1"/>
</dbReference>
<protein>
    <submittedName>
        <fullName evidence="2">Uncharacterized protein</fullName>
    </submittedName>
</protein>